<reference evidence="6 7" key="1">
    <citation type="submission" date="2017-12" db="EMBL/GenBank/DDBJ databases">
        <title>Chromulinavorax destructans is a abundant pathogen of dominant heterotrophic picoflagllates.</title>
        <authorList>
            <person name="Deeg C.M."/>
            <person name="Zimmer M."/>
            <person name="Suttle C.A."/>
        </authorList>
    </citation>
    <scope>NUCLEOTIDE SEQUENCE [LARGE SCALE GENOMIC DNA]</scope>
    <source>
        <strain evidence="6 7">SeV1</strain>
    </source>
</reference>
<gene>
    <name evidence="6" type="ORF">C0J27_04275</name>
</gene>
<keyword evidence="4" id="KW-0175">Coiled coil</keyword>
<feature type="coiled-coil region" evidence="4">
    <location>
        <begin position="138"/>
        <end position="165"/>
    </location>
</feature>
<dbReference type="InterPro" id="IPR008145">
    <property type="entry name" value="GK/Ca_channel_bsu"/>
</dbReference>
<dbReference type="AlphaFoldDB" id="A0A345ZCB2"/>
<feature type="domain" description="Guanylate kinase-like" evidence="5">
    <location>
        <begin position="6"/>
        <end position="189"/>
    </location>
</feature>
<keyword evidence="7" id="KW-1185">Reference proteome</keyword>
<dbReference type="Gene3D" id="3.40.50.300">
    <property type="entry name" value="P-loop containing nucleotide triphosphate hydrolases"/>
    <property type="match status" value="2"/>
</dbReference>
<evidence type="ECO:0000313" key="6">
    <source>
        <dbReference type="EMBL" id="AXK60929.1"/>
    </source>
</evidence>
<dbReference type="GO" id="GO:0005829">
    <property type="term" value="C:cytosol"/>
    <property type="evidence" value="ECO:0007669"/>
    <property type="project" value="TreeGrafter"/>
</dbReference>
<dbReference type="Proteomes" id="UP000254834">
    <property type="component" value="Chromosome"/>
</dbReference>
<dbReference type="InterPro" id="IPR008144">
    <property type="entry name" value="Guanylate_kin-like_dom"/>
</dbReference>
<keyword evidence="2" id="KW-0808">Transferase</keyword>
<proteinExistence type="inferred from homology"/>
<dbReference type="PROSITE" id="PS50052">
    <property type="entry name" value="GUANYLATE_KINASE_2"/>
    <property type="match status" value="1"/>
</dbReference>
<protein>
    <submittedName>
        <fullName evidence="6">Guanylate kinase</fullName>
    </submittedName>
</protein>
<dbReference type="OrthoDB" id="9808150at2"/>
<dbReference type="Gene3D" id="3.30.63.10">
    <property type="entry name" value="Guanylate Kinase phosphate binding domain"/>
    <property type="match status" value="1"/>
</dbReference>
<evidence type="ECO:0000256" key="2">
    <source>
        <dbReference type="ARBA" id="ARBA00022679"/>
    </source>
</evidence>
<dbReference type="GO" id="GO:0004385">
    <property type="term" value="F:GMP kinase activity"/>
    <property type="evidence" value="ECO:0007669"/>
    <property type="project" value="TreeGrafter"/>
</dbReference>
<dbReference type="PANTHER" id="PTHR23117">
    <property type="entry name" value="GUANYLATE KINASE-RELATED"/>
    <property type="match status" value="1"/>
</dbReference>
<evidence type="ECO:0000256" key="3">
    <source>
        <dbReference type="ARBA" id="ARBA00022777"/>
    </source>
</evidence>
<organism evidence="6 7">
    <name type="scientific">Candidatus Chromulinivorax destructor</name>
    <dbReference type="NCBI Taxonomy" id="2066483"/>
    <lineage>
        <taxon>Bacteria</taxon>
        <taxon>Candidatus Babelota</taxon>
        <taxon>Candidatus Babeliae</taxon>
        <taxon>Candidatus Babeliales</taxon>
        <taxon>Candidatus Chromulinivoraceae</taxon>
        <taxon>Candidatus Chromulinivorax</taxon>
    </lineage>
</organism>
<dbReference type="SUPFAM" id="SSF52540">
    <property type="entry name" value="P-loop containing nucleoside triphosphate hydrolases"/>
    <property type="match status" value="1"/>
</dbReference>
<comment type="similarity">
    <text evidence="1">Belongs to the guanylate kinase family.</text>
</comment>
<name>A0A345ZCB2_9BACT</name>
<dbReference type="EMBL" id="CP025544">
    <property type="protein sequence ID" value="AXK60929.1"/>
    <property type="molecule type" value="Genomic_DNA"/>
</dbReference>
<dbReference type="Pfam" id="PF00625">
    <property type="entry name" value="Guanylate_kin"/>
    <property type="match status" value="1"/>
</dbReference>
<sequence length="200" mass="22700">MEKQHGKLFIVSGPSGVGKTTVVTQFLDQHRHLFDIDRVVTFTTKQPRSTEVHGVDYHFVAQHDFDAKAQEGFFLEKSGEYGASYGTPIHIMYELPRGSSKILVIDRVGAAQIMQKHPDVVLVWIEVSSLSVLADRLSKRSTESVEQVKHRLQLAEKEIQAEKNAPMYHHYIENDKLDNAITKLFDIVASYCDNKTTLNM</sequence>
<evidence type="ECO:0000259" key="5">
    <source>
        <dbReference type="PROSITE" id="PS50052"/>
    </source>
</evidence>
<evidence type="ECO:0000256" key="1">
    <source>
        <dbReference type="ARBA" id="ARBA00005790"/>
    </source>
</evidence>
<dbReference type="InterPro" id="IPR027417">
    <property type="entry name" value="P-loop_NTPase"/>
</dbReference>
<keyword evidence="3 6" id="KW-0418">Kinase</keyword>
<accession>A0A345ZCB2</accession>
<dbReference type="SMART" id="SM00072">
    <property type="entry name" value="GuKc"/>
    <property type="match status" value="1"/>
</dbReference>
<dbReference type="RefSeq" id="WP_115585944.1">
    <property type="nucleotide sequence ID" value="NZ_CP025544.1"/>
</dbReference>
<evidence type="ECO:0000313" key="7">
    <source>
        <dbReference type="Proteomes" id="UP000254834"/>
    </source>
</evidence>
<dbReference type="PANTHER" id="PTHR23117:SF13">
    <property type="entry name" value="GUANYLATE KINASE"/>
    <property type="match status" value="1"/>
</dbReference>
<dbReference type="KEGG" id="cdes:C0J27_04275"/>
<evidence type="ECO:0000256" key="4">
    <source>
        <dbReference type="SAM" id="Coils"/>
    </source>
</evidence>